<proteinExistence type="predicted"/>
<dbReference type="GO" id="GO:0043565">
    <property type="term" value="F:sequence-specific DNA binding"/>
    <property type="evidence" value="ECO:0007669"/>
    <property type="project" value="InterPro"/>
</dbReference>
<dbReference type="SUPFAM" id="SSF51182">
    <property type="entry name" value="RmlC-like cupins"/>
    <property type="match status" value="1"/>
</dbReference>
<dbReference type="Gene3D" id="1.10.10.60">
    <property type="entry name" value="Homeodomain-like"/>
    <property type="match status" value="2"/>
</dbReference>
<sequence>MKPVFEKVPRRDWESFHCELVHGPDYGTRWHFHPEFQITLAIRSRGHRVVGDNIAPISDGDLVLVGSNLPHVWHQEENAGIVDAIIIRFDENFLGKDFMAMPELESVRRLLRRASRGLEVRGPVRKEISLRLRHLAENDGLTRVVDLLAILDSMSRAKDLKPLASAAYEPTLHATDQGRMERVCDYIHQHLTEDIDRAQLARLAHLSEGAFSRFFRSRTGKTVPEYINEVRIGRACRMIAEDQNNITDIALDCGYRNLANFNRRFREVVGSTPREYRSQMRVLGGKPG</sequence>
<organism evidence="5 6">
    <name type="scientific">Prosthecobacter debontii</name>
    <dbReference type="NCBI Taxonomy" id="48467"/>
    <lineage>
        <taxon>Bacteria</taxon>
        <taxon>Pseudomonadati</taxon>
        <taxon>Verrucomicrobiota</taxon>
        <taxon>Verrucomicrobiia</taxon>
        <taxon>Verrucomicrobiales</taxon>
        <taxon>Verrucomicrobiaceae</taxon>
        <taxon>Prosthecobacter</taxon>
    </lineage>
</organism>
<name>A0A1T4WZB7_9BACT</name>
<dbReference type="SUPFAM" id="SSF46689">
    <property type="entry name" value="Homeodomain-like"/>
    <property type="match status" value="2"/>
</dbReference>
<dbReference type="EMBL" id="FUYE01000002">
    <property type="protein sequence ID" value="SKA82599.1"/>
    <property type="molecule type" value="Genomic_DNA"/>
</dbReference>
<dbReference type="PROSITE" id="PS01124">
    <property type="entry name" value="HTH_ARAC_FAMILY_2"/>
    <property type="match status" value="1"/>
</dbReference>
<evidence type="ECO:0000256" key="3">
    <source>
        <dbReference type="ARBA" id="ARBA00023163"/>
    </source>
</evidence>
<keyword evidence="1" id="KW-0805">Transcription regulation</keyword>
<dbReference type="InterPro" id="IPR009057">
    <property type="entry name" value="Homeodomain-like_sf"/>
</dbReference>
<dbReference type="PANTHER" id="PTHR43280:SF27">
    <property type="entry name" value="TRANSCRIPTIONAL REGULATOR MTLR"/>
    <property type="match status" value="1"/>
</dbReference>
<dbReference type="Pfam" id="PF12833">
    <property type="entry name" value="HTH_18"/>
    <property type="match status" value="1"/>
</dbReference>
<dbReference type="InterPro" id="IPR018060">
    <property type="entry name" value="HTH_AraC"/>
</dbReference>
<dbReference type="PANTHER" id="PTHR43280">
    <property type="entry name" value="ARAC-FAMILY TRANSCRIPTIONAL REGULATOR"/>
    <property type="match status" value="1"/>
</dbReference>
<evidence type="ECO:0000256" key="2">
    <source>
        <dbReference type="ARBA" id="ARBA00023125"/>
    </source>
</evidence>
<dbReference type="InterPro" id="IPR018062">
    <property type="entry name" value="HTH_AraC-typ_CS"/>
</dbReference>
<keyword evidence="3" id="KW-0804">Transcription</keyword>
<dbReference type="InterPro" id="IPR014710">
    <property type="entry name" value="RmlC-like_jellyroll"/>
</dbReference>
<protein>
    <submittedName>
        <fullName evidence="5">AraC-type DNA-binding protein</fullName>
    </submittedName>
</protein>
<dbReference type="GO" id="GO:0003700">
    <property type="term" value="F:DNA-binding transcription factor activity"/>
    <property type="evidence" value="ECO:0007669"/>
    <property type="project" value="InterPro"/>
</dbReference>
<gene>
    <name evidence="5" type="ORF">SAMN02745166_00933</name>
</gene>
<accession>A0A1T4WZB7</accession>
<dbReference type="Proteomes" id="UP000190774">
    <property type="component" value="Unassembled WGS sequence"/>
</dbReference>
<evidence type="ECO:0000256" key="1">
    <source>
        <dbReference type="ARBA" id="ARBA00023015"/>
    </source>
</evidence>
<dbReference type="InterPro" id="IPR020449">
    <property type="entry name" value="Tscrpt_reg_AraC-type_HTH"/>
</dbReference>
<evidence type="ECO:0000313" key="5">
    <source>
        <dbReference type="EMBL" id="SKA82599.1"/>
    </source>
</evidence>
<reference evidence="6" key="1">
    <citation type="submission" date="2017-02" db="EMBL/GenBank/DDBJ databases">
        <authorList>
            <person name="Varghese N."/>
            <person name="Submissions S."/>
        </authorList>
    </citation>
    <scope>NUCLEOTIDE SEQUENCE [LARGE SCALE GENOMIC DNA]</scope>
    <source>
        <strain evidence="6">ATCC 700200</strain>
    </source>
</reference>
<dbReference type="InterPro" id="IPR011051">
    <property type="entry name" value="RmlC_Cupin_sf"/>
</dbReference>
<dbReference type="Gene3D" id="2.60.120.10">
    <property type="entry name" value="Jelly Rolls"/>
    <property type="match status" value="1"/>
</dbReference>
<dbReference type="OrthoDB" id="184505at2"/>
<dbReference type="PROSITE" id="PS00041">
    <property type="entry name" value="HTH_ARAC_FAMILY_1"/>
    <property type="match status" value="1"/>
</dbReference>
<dbReference type="PRINTS" id="PR00032">
    <property type="entry name" value="HTHARAC"/>
</dbReference>
<evidence type="ECO:0000313" key="6">
    <source>
        <dbReference type="Proteomes" id="UP000190774"/>
    </source>
</evidence>
<keyword evidence="6" id="KW-1185">Reference proteome</keyword>
<dbReference type="SMART" id="SM00342">
    <property type="entry name" value="HTH_ARAC"/>
    <property type="match status" value="1"/>
</dbReference>
<keyword evidence="2 5" id="KW-0238">DNA-binding</keyword>
<evidence type="ECO:0000259" key="4">
    <source>
        <dbReference type="PROSITE" id="PS01124"/>
    </source>
</evidence>
<feature type="domain" description="HTH araC/xylS-type" evidence="4">
    <location>
        <begin position="181"/>
        <end position="279"/>
    </location>
</feature>
<dbReference type="AlphaFoldDB" id="A0A1T4WZB7"/>
<dbReference type="STRING" id="48467.SAMN02745166_00933"/>
<dbReference type="RefSeq" id="WP_078812125.1">
    <property type="nucleotide sequence ID" value="NZ_FUYE01000002.1"/>
</dbReference>